<dbReference type="AlphaFoldDB" id="A0A4Z2FJI3"/>
<proteinExistence type="predicted"/>
<name>A0A4Z2FJI3_9TELE</name>
<reference evidence="2 3" key="1">
    <citation type="submission" date="2019-03" db="EMBL/GenBank/DDBJ databases">
        <title>First draft genome of Liparis tanakae, snailfish: a comprehensive survey of snailfish specific genes.</title>
        <authorList>
            <person name="Kim W."/>
            <person name="Song I."/>
            <person name="Jeong J.-H."/>
            <person name="Kim D."/>
            <person name="Kim S."/>
            <person name="Ryu S."/>
            <person name="Song J.Y."/>
            <person name="Lee S.K."/>
        </authorList>
    </citation>
    <scope>NUCLEOTIDE SEQUENCE [LARGE SCALE GENOMIC DNA]</scope>
    <source>
        <tissue evidence="2">Muscle</tissue>
    </source>
</reference>
<organism evidence="2 3">
    <name type="scientific">Liparis tanakae</name>
    <name type="common">Tanaka's snailfish</name>
    <dbReference type="NCBI Taxonomy" id="230148"/>
    <lineage>
        <taxon>Eukaryota</taxon>
        <taxon>Metazoa</taxon>
        <taxon>Chordata</taxon>
        <taxon>Craniata</taxon>
        <taxon>Vertebrata</taxon>
        <taxon>Euteleostomi</taxon>
        <taxon>Actinopterygii</taxon>
        <taxon>Neopterygii</taxon>
        <taxon>Teleostei</taxon>
        <taxon>Neoteleostei</taxon>
        <taxon>Acanthomorphata</taxon>
        <taxon>Eupercaria</taxon>
        <taxon>Perciformes</taxon>
        <taxon>Cottioidei</taxon>
        <taxon>Cottales</taxon>
        <taxon>Liparidae</taxon>
        <taxon>Liparis</taxon>
    </lineage>
</organism>
<dbReference type="Proteomes" id="UP000314294">
    <property type="component" value="Unassembled WGS sequence"/>
</dbReference>
<evidence type="ECO:0000313" key="3">
    <source>
        <dbReference type="Proteomes" id="UP000314294"/>
    </source>
</evidence>
<gene>
    <name evidence="2" type="ORF">EYF80_049384</name>
</gene>
<evidence type="ECO:0000313" key="2">
    <source>
        <dbReference type="EMBL" id="TNN40442.1"/>
    </source>
</evidence>
<feature type="region of interest" description="Disordered" evidence="1">
    <location>
        <begin position="1"/>
        <end position="101"/>
    </location>
</feature>
<keyword evidence="3" id="KW-1185">Reference proteome</keyword>
<protein>
    <submittedName>
        <fullName evidence="2">Uncharacterized protein</fullName>
    </submittedName>
</protein>
<dbReference type="EMBL" id="SRLO01001189">
    <property type="protein sequence ID" value="TNN40442.1"/>
    <property type="molecule type" value="Genomic_DNA"/>
</dbReference>
<evidence type="ECO:0000256" key="1">
    <source>
        <dbReference type="SAM" id="MobiDB-lite"/>
    </source>
</evidence>
<sequence length="101" mass="10420">MLRSSFRVAPTPRHLPIPRPSPCSGGTVGGRKPDSPSLGGHFGLQPSGPETLPQSRDGAAGPPPALTGCPELWTVGDRKQAGGGKQKRSHCEGEATGLFLL</sequence>
<comment type="caution">
    <text evidence="2">The sequence shown here is derived from an EMBL/GenBank/DDBJ whole genome shotgun (WGS) entry which is preliminary data.</text>
</comment>
<accession>A0A4Z2FJI3</accession>